<name>A0A6N9Q1Z5_9BACL</name>
<dbReference type="InterPro" id="IPR005500">
    <property type="entry name" value="DUF309"/>
</dbReference>
<dbReference type="Pfam" id="PF03745">
    <property type="entry name" value="DUF309"/>
    <property type="match status" value="1"/>
</dbReference>
<dbReference type="OrthoDB" id="165483at2"/>
<dbReference type="EMBL" id="SIJB01000013">
    <property type="protein sequence ID" value="NBI28420.1"/>
    <property type="molecule type" value="Genomic_DNA"/>
</dbReference>
<dbReference type="PANTHER" id="PTHR34796">
    <property type="entry name" value="EXPRESSED PROTEIN"/>
    <property type="match status" value="1"/>
</dbReference>
<proteinExistence type="predicted"/>
<reference evidence="1 2" key="1">
    <citation type="submission" date="2019-01" db="EMBL/GenBank/DDBJ databases">
        <title>Chengkuizengella sp. nov., isolated from deep-sea sediment of East Pacific Ocean.</title>
        <authorList>
            <person name="Yang J."/>
            <person name="Lai Q."/>
            <person name="Shao Z."/>
        </authorList>
    </citation>
    <scope>NUCLEOTIDE SEQUENCE [LARGE SCALE GENOMIC DNA]</scope>
    <source>
        <strain evidence="1 2">YPA3-1-1</strain>
    </source>
</reference>
<dbReference type="Proteomes" id="UP000448943">
    <property type="component" value="Unassembled WGS sequence"/>
</dbReference>
<protein>
    <submittedName>
        <fullName evidence="1">DUF309 domain-containing protein</fullName>
    </submittedName>
</protein>
<evidence type="ECO:0000313" key="1">
    <source>
        <dbReference type="EMBL" id="NBI28420.1"/>
    </source>
</evidence>
<dbReference type="Gene3D" id="1.10.3450.10">
    <property type="entry name" value="TTHA0068-like"/>
    <property type="match status" value="1"/>
</dbReference>
<evidence type="ECO:0000313" key="2">
    <source>
        <dbReference type="Proteomes" id="UP000448943"/>
    </source>
</evidence>
<comment type="caution">
    <text evidence="1">The sequence shown here is derived from an EMBL/GenBank/DDBJ whole genome shotgun (WGS) entry which is preliminary data.</text>
</comment>
<dbReference type="SUPFAM" id="SSF140663">
    <property type="entry name" value="TTHA0068-like"/>
    <property type="match status" value="1"/>
</dbReference>
<organism evidence="1 2">
    <name type="scientific">Chengkuizengella marina</name>
    <dbReference type="NCBI Taxonomy" id="2507566"/>
    <lineage>
        <taxon>Bacteria</taxon>
        <taxon>Bacillati</taxon>
        <taxon>Bacillota</taxon>
        <taxon>Bacilli</taxon>
        <taxon>Bacillales</taxon>
        <taxon>Paenibacillaceae</taxon>
        <taxon>Chengkuizengella</taxon>
    </lineage>
</organism>
<dbReference type="PANTHER" id="PTHR34796:SF1">
    <property type="entry name" value="EXPRESSED PROTEIN"/>
    <property type="match status" value="1"/>
</dbReference>
<gene>
    <name evidence="1" type="ORF">ERL59_05570</name>
</gene>
<sequence length="131" mass="15481">MYYFNIDRDYFECHEVLEELWLNEGRAPIYQGLLQVAVALHHFNNNNITGGIKLFSLALEKLEINQSLADQLGINLMKLIEDSKVYLNKLKQYENDPFEFYDLDIIITDPNLQQEVEYLIKKPPTKHDEME</sequence>
<dbReference type="AlphaFoldDB" id="A0A6N9Q1Z5"/>
<accession>A0A6N9Q1Z5</accession>
<dbReference type="InterPro" id="IPR023203">
    <property type="entry name" value="TTHA0068_sf"/>
</dbReference>
<keyword evidence="2" id="KW-1185">Reference proteome</keyword>